<keyword evidence="3" id="KW-0227">DNA damage</keyword>
<comment type="catalytic activity">
    <reaction evidence="1">
        <text>Hydrolysis of alkylated DNA, releasing 3-methyladenine, 3-methylguanine, 7-methylguanine and 7-methyladenine.</text>
        <dbReference type="EC" id="3.2.2.21"/>
    </reaction>
</comment>
<dbReference type="PANTHER" id="PTHR43003">
    <property type="entry name" value="DNA-3-METHYLADENINE GLYCOSYLASE"/>
    <property type="match status" value="1"/>
</dbReference>
<sequence>MDKIVNQKDLDFLLEKDEIIREIYALYGAPPNWERSADFISLSKIILEQQVSLASAKAHFERLNGYIKSFSPENILLLSDEEMRNCHISWQKAKYLRNLSVALVSGELVLEELIGMDEPTVRKKLISIKGIGNWTADVYLLFCLQHKDIFPIGDIAVVNTIKALYEVTSHEEILEVAVRWQPCRSLATYFMWHHYLCKRGKTAVY</sequence>
<proteinExistence type="predicted"/>
<dbReference type="Pfam" id="PF00730">
    <property type="entry name" value="HhH-GPD"/>
    <property type="match status" value="1"/>
</dbReference>
<dbReference type="GO" id="GO:0005737">
    <property type="term" value="C:cytoplasm"/>
    <property type="evidence" value="ECO:0007669"/>
    <property type="project" value="TreeGrafter"/>
</dbReference>
<dbReference type="STRING" id="1434700.SAMN06296427_103129"/>
<evidence type="ECO:0000256" key="3">
    <source>
        <dbReference type="ARBA" id="ARBA00022763"/>
    </source>
</evidence>
<dbReference type="OrthoDB" id="9785929at2"/>
<dbReference type="InterPro" id="IPR003265">
    <property type="entry name" value="HhH-GPD_domain"/>
</dbReference>
<reference evidence="6 7" key="1">
    <citation type="submission" date="2017-04" db="EMBL/GenBank/DDBJ databases">
        <authorList>
            <person name="Afonso C.L."/>
            <person name="Miller P.J."/>
            <person name="Scott M.A."/>
            <person name="Spackman E."/>
            <person name="Goraichik I."/>
            <person name="Dimitrov K.M."/>
            <person name="Suarez D.L."/>
            <person name="Swayne D.E."/>
        </authorList>
    </citation>
    <scope>NUCLEOTIDE SEQUENCE [LARGE SCALE GENOMIC DNA]</scope>
    <source>
        <strain evidence="6 7">CGMCC 1.12708</strain>
    </source>
</reference>
<keyword evidence="4" id="KW-0234">DNA repair</keyword>
<dbReference type="Gene3D" id="1.10.340.30">
    <property type="entry name" value="Hypothetical protein, domain 2"/>
    <property type="match status" value="1"/>
</dbReference>
<feature type="domain" description="HhH-GPD" evidence="5">
    <location>
        <begin position="54"/>
        <end position="196"/>
    </location>
</feature>
<dbReference type="GO" id="GO:0006285">
    <property type="term" value="P:base-excision repair, AP site formation"/>
    <property type="evidence" value="ECO:0007669"/>
    <property type="project" value="TreeGrafter"/>
</dbReference>
<dbReference type="Proteomes" id="UP000192393">
    <property type="component" value="Unassembled WGS sequence"/>
</dbReference>
<dbReference type="GO" id="GO:0032993">
    <property type="term" value="C:protein-DNA complex"/>
    <property type="evidence" value="ECO:0007669"/>
    <property type="project" value="TreeGrafter"/>
</dbReference>
<evidence type="ECO:0000256" key="4">
    <source>
        <dbReference type="ARBA" id="ARBA00023204"/>
    </source>
</evidence>
<dbReference type="EMBL" id="FWXS01000003">
    <property type="protein sequence ID" value="SMC50215.1"/>
    <property type="molecule type" value="Genomic_DNA"/>
</dbReference>
<dbReference type="EC" id="3.2.2.21" evidence="2"/>
<dbReference type="SUPFAM" id="SSF48150">
    <property type="entry name" value="DNA-glycosylase"/>
    <property type="match status" value="1"/>
</dbReference>
<organism evidence="6 7">
    <name type="scientific">Moheibacter sediminis</name>
    <dbReference type="NCBI Taxonomy" id="1434700"/>
    <lineage>
        <taxon>Bacteria</taxon>
        <taxon>Pseudomonadati</taxon>
        <taxon>Bacteroidota</taxon>
        <taxon>Flavobacteriia</taxon>
        <taxon>Flavobacteriales</taxon>
        <taxon>Weeksellaceae</taxon>
        <taxon>Moheibacter</taxon>
    </lineage>
</organism>
<dbReference type="CDD" id="cd00056">
    <property type="entry name" value="ENDO3c"/>
    <property type="match status" value="1"/>
</dbReference>
<dbReference type="GO" id="GO:0032131">
    <property type="term" value="F:alkylated DNA binding"/>
    <property type="evidence" value="ECO:0007669"/>
    <property type="project" value="TreeGrafter"/>
</dbReference>
<dbReference type="PANTHER" id="PTHR43003:SF5">
    <property type="entry name" value="DNA-3-METHYLADENINE GLYCOSYLASE"/>
    <property type="match status" value="1"/>
</dbReference>
<dbReference type="GO" id="GO:0043916">
    <property type="term" value="F:DNA-7-methylguanine glycosylase activity"/>
    <property type="evidence" value="ECO:0007669"/>
    <property type="project" value="TreeGrafter"/>
</dbReference>
<keyword evidence="7" id="KW-1185">Reference proteome</keyword>
<name>A0A1W1ZNU9_9FLAO</name>
<dbReference type="GO" id="GO:0006307">
    <property type="term" value="P:DNA alkylation repair"/>
    <property type="evidence" value="ECO:0007669"/>
    <property type="project" value="TreeGrafter"/>
</dbReference>
<evidence type="ECO:0000313" key="6">
    <source>
        <dbReference type="EMBL" id="SMC50215.1"/>
    </source>
</evidence>
<gene>
    <name evidence="6" type="ORF">SAMN06296427_103129</name>
</gene>
<protein>
    <recommendedName>
        <fullName evidence="2">DNA-3-methyladenine glycosylase II</fullName>
        <ecNumber evidence="2">3.2.2.21</ecNumber>
    </recommendedName>
</protein>
<dbReference type="Gene3D" id="1.10.1670.40">
    <property type="match status" value="1"/>
</dbReference>
<dbReference type="InterPro" id="IPR051912">
    <property type="entry name" value="Alkylbase_DNA_Glycosylase/TA"/>
</dbReference>
<dbReference type="AlphaFoldDB" id="A0A1W1ZNU9"/>
<dbReference type="GO" id="GO:0008725">
    <property type="term" value="F:DNA-3-methyladenine glycosylase activity"/>
    <property type="evidence" value="ECO:0007669"/>
    <property type="project" value="TreeGrafter"/>
</dbReference>
<dbReference type="SMART" id="SM00478">
    <property type="entry name" value="ENDO3c"/>
    <property type="match status" value="1"/>
</dbReference>
<evidence type="ECO:0000256" key="1">
    <source>
        <dbReference type="ARBA" id="ARBA00000086"/>
    </source>
</evidence>
<evidence type="ECO:0000256" key="2">
    <source>
        <dbReference type="ARBA" id="ARBA00012000"/>
    </source>
</evidence>
<dbReference type="RefSeq" id="WP_084016719.1">
    <property type="nucleotide sequence ID" value="NZ_FWXS01000003.1"/>
</dbReference>
<accession>A0A1W1ZNU9</accession>
<evidence type="ECO:0000259" key="5">
    <source>
        <dbReference type="SMART" id="SM00478"/>
    </source>
</evidence>
<dbReference type="InterPro" id="IPR011257">
    <property type="entry name" value="DNA_glycosylase"/>
</dbReference>
<evidence type="ECO:0000313" key="7">
    <source>
        <dbReference type="Proteomes" id="UP000192393"/>
    </source>
</evidence>